<dbReference type="GO" id="GO:0015629">
    <property type="term" value="C:actin cytoskeleton"/>
    <property type="evidence" value="ECO:0007669"/>
    <property type="project" value="TreeGrafter"/>
</dbReference>
<evidence type="ECO:0000256" key="3">
    <source>
        <dbReference type="ARBA" id="ARBA00022490"/>
    </source>
</evidence>
<dbReference type="InterPro" id="IPR019376">
    <property type="entry name" value="Myeloid_leukemia_factor"/>
</dbReference>
<dbReference type="PANTHER" id="PTHR14938:SF2">
    <property type="entry name" value="HCLS1-ASSOCIATED PROTEIN X-1"/>
    <property type="match status" value="1"/>
</dbReference>
<proteinExistence type="inferred from homology"/>
<dbReference type="GO" id="GO:0016324">
    <property type="term" value="C:apical plasma membrane"/>
    <property type="evidence" value="ECO:0007669"/>
    <property type="project" value="TreeGrafter"/>
</dbReference>
<comment type="caution">
    <text evidence="5">The sequence shown here is derived from an EMBL/GenBank/DDBJ whole genome shotgun (WGS) entry which is preliminary data.</text>
</comment>
<dbReference type="EMBL" id="JAFNEN010000001">
    <property type="protein sequence ID" value="KAG8202133.1"/>
    <property type="molecule type" value="Genomic_DNA"/>
</dbReference>
<dbReference type="InterPro" id="IPR017248">
    <property type="entry name" value="HAX-1"/>
</dbReference>
<dbReference type="GO" id="GO:0030136">
    <property type="term" value="C:clathrin-coated vesicle"/>
    <property type="evidence" value="ECO:0007669"/>
    <property type="project" value="TreeGrafter"/>
</dbReference>
<dbReference type="GO" id="GO:0016529">
    <property type="term" value="C:sarcoplasmic reticulum"/>
    <property type="evidence" value="ECO:0007669"/>
    <property type="project" value="TreeGrafter"/>
</dbReference>
<evidence type="ECO:0000313" key="5">
    <source>
        <dbReference type="EMBL" id="KAG8202133.1"/>
    </source>
</evidence>
<dbReference type="PANTHER" id="PTHR14938">
    <property type="entry name" value="HCLS1-ASSOCIATED PROTEIN X-1"/>
    <property type="match status" value="1"/>
</dbReference>
<dbReference type="GO" id="GO:0043066">
    <property type="term" value="P:negative regulation of apoptotic process"/>
    <property type="evidence" value="ECO:0007669"/>
    <property type="project" value="InterPro"/>
</dbReference>
<keyword evidence="4" id="KW-0597">Phosphoprotein</keyword>
<protein>
    <recommendedName>
        <fullName evidence="7">HCLS1-associated protein X-1</fullName>
    </recommendedName>
</protein>
<dbReference type="GO" id="GO:0030833">
    <property type="term" value="P:regulation of actin filament polymerization"/>
    <property type="evidence" value="ECO:0007669"/>
    <property type="project" value="TreeGrafter"/>
</dbReference>
<evidence type="ECO:0000313" key="6">
    <source>
        <dbReference type="Proteomes" id="UP000827092"/>
    </source>
</evidence>
<keyword evidence="3" id="KW-0963">Cytoplasm</keyword>
<evidence type="ECO:0000256" key="1">
    <source>
        <dbReference type="ARBA" id="ARBA00004496"/>
    </source>
</evidence>
<reference evidence="5 6" key="1">
    <citation type="journal article" date="2022" name="Nat. Ecol. Evol.">
        <title>A masculinizing supergene underlies an exaggerated male reproductive morph in a spider.</title>
        <authorList>
            <person name="Hendrickx F."/>
            <person name="De Corte Z."/>
            <person name="Sonet G."/>
            <person name="Van Belleghem S.M."/>
            <person name="Kostlbacher S."/>
            <person name="Vangestel C."/>
        </authorList>
    </citation>
    <scope>NUCLEOTIDE SEQUENCE [LARGE SCALE GENOMIC DNA]</scope>
    <source>
        <strain evidence="5">W744_W776</strain>
    </source>
</reference>
<name>A0AAV6W305_9ARAC</name>
<evidence type="ECO:0000256" key="2">
    <source>
        <dbReference type="ARBA" id="ARBA00008332"/>
    </source>
</evidence>
<keyword evidence="6" id="KW-1185">Reference proteome</keyword>
<dbReference type="AlphaFoldDB" id="A0AAV6W305"/>
<evidence type="ECO:0000256" key="4">
    <source>
        <dbReference type="ARBA" id="ARBA00022553"/>
    </source>
</evidence>
<gene>
    <name evidence="5" type="ORF">JTE90_010494</name>
</gene>
<dbReference type="Proteomes" id="UP000827092">
    <property type="component" value="Unassembled WGS sequence"/>
</dbReference>
<dbReference type="GO" id="GO:0005739">
    <property type="term" value="C:mitochondrion"/>
    <property type="evidence" value="ECO:0007669"/>
    <property type="project" value="TreeGrafter"/>
</dbReference>
<evidence type="ECO:0008006" key="7">
    <source>
        <dbReference type="Google" id="ProtNLM"/>
    </source>
</evidence>
<accession>A0AAV6W305</accession>
<dbReference type="Pfam" id="PF10248">
    <property type="entry name" value="Mlf1IP"/>
    <property type="match status" value="1"/>
</dbReference>
<comment type="subcellular location">
    <subcellularLocation>
        <location evidence="1">Cytoplasm</location>
    </subcellularLocation>
</comment>
<comment type="similarity">
    <text evidence="2">Belongs to the MLF family.</text>
</comment>
<organism evidence="5 6">
    <name type="scientific">Oedothorax gibbosus</name>
    <dbReference type="NCBI Taxonomy" id="931172"/>
    <lineage>
        <taxon>Eukaryota</taxon>
        <taxon>Metazoa</taxon>
        <taxon>Ecdysozoa</taxon>
        <taxon>Arthropoda</taxon>
        <taxon>Chelicerata</taxon>
        <taxon>Arachnida</taxon>
        <taxon>Araneae</taxon>
        <taxon>Araneomorphae</taxon>
        <taxon>Entelegynae</taxon>
        <taxon>Araneoidea</taxon>
        <taxon>Linyphiidae</taxon>
        <taxon>Erigoninae</taxon>
        <taxon>Oedothorax</taxon>
    </lineage>
</organism>
<sequence length="264" mass="30556">MDFNWFFKGFRNNPADRFPNKDTEFGDYPLFGDEGDTHNITIDPFSNFEHSSRDLFQQMDSMLNRVFSANFASFGSEDIFEKDAFNSNPRSIMLKEPDCDGCEPPIEMPVKENRRSLMIDSDIDDKVAKHGLLLDEQPKNRVIHNFSYKKSTRFVRLPNGIVEEHHSFTDSDGNTKTTIRRAIGEQSYEVTTHSDIQGLKEKNENFTNLDESELPDFENRWQNFKRGNKPVPALDMIPEANHPKLNQPPGDPSYLSLFKKFFSI</sequence>